<dbReference type="EMBL" id="CP001359">
    <property type="protein sequence ID" value="ACL66146.1"/>
    <property type="molecule type" value="Genomic_DNA"/>
</dbReference>
<sequence>MRITNRTGAAALVAAAAAYLVLALATGHSARAELPADLTPPPADAALDVWKAAAGVVQAAGRAAVLDVRPADAYARYHLPGAESLPGASADDVLARARGRPFTLVYAGKDEVALRLVQEARRADPGARVHYLVDGARAWYLALALPVPLFAEAAPPAGYAEALAAAQAALSAPSPDRVASGVEALQTLARLDFRPDLLKAGGKAKAGGAKKKISGGCG</sequence>
<dbReference type="HOGENOM" id="CLU_1264737_0_0_7"/>
<accession>B8JE81</accession>
<dbReference type="Gene3D" id="3.40.250.10">
    <property type="entry name" value="Rhodanese-like domain"/>
    <property type="match status" value="1"/>
</dbReference>
<dbReference type="AlphaFoldDB" id="B8JE81"/>
<reference evidence="3" key="1">
    <citation type="submission" date="2009-01" db="EMBL/GenBank/DDBJ databases">
        <title>Complete sequence of Anaeromyxobacter dehalogenans 2CP-1.</title>
        <authorList>
            <consortium name="US DOE Joint Genome Institute"/>
            <person name="Lucas S."/>
            <person name="Copeland A."/>
            <person name="Lapidus A."/>
            <person name="Glavina del Rio T."/>
            <person name="Dalin E."/>
            <person name="Tice H."/>
            <person name="Bruce D."/>
            <person name="Goodwin L."/>
            <person name="Pitluck S."/>
            <person name="Saunders E."/>
            <person name="Brettin T."/>
            <person name="Detter J.C."/>
            <person name="Han C."/>
            <person name="Larimer F."/>
            <person name="Land M."/>
            <person name="Hauser L."/>
            <person name="Kyrpides N."/>
            <person name="Ovchinnikova G."/>
            <person name="Beliaev A.S."/>
            <person name="Richardson P."/>
        </authorList>
    </citation>
    <scope>NUCLEOTIDE SEQUENCE</scope>
    <source>
        <strain evidence="3">2CP-1</strain>
    </source>
</reference>
<feature type="chain" id="PRO_5002872583" description="Rhodanese domain-containing protein" evidence="1">
    <location>
        <begin position="33"/>
        <end position="218"/>
    </location>
</feature>
<evidence type="ECO:0000313" key="3">
    <source>
        <dbReference type="EMBL" id="ACL66146.1"/>
    </source>
</evidence>
<feature type="signal peptide" evidence="1">
    <location>
        <begin position="1"/>
        <end position="32"/>
    </location>
</feature>
<feature type="domain" description="Rhodanese" evidence="2">
    <location>
        <begin position="59"/>
        <end position="148"/>
    </location>
</feature>
<evidence type="ECO:0000313" key="4">
    <source>
        <dbReference type="Proteomes" id="UP000007089"/>
    </source>
</evidence>
<proteinExistence type="predicted"/>
<dbReference type="Proteomes" id="UP000007089">
    <property type="component" value="Chromosome"/>
</dbReference>
<dbReference type="InterPro" id="IPR036873">
    <property type="entry name" value="Rhodanese-like_dom_sf"/>
</dbReference>
<organism evidence="3 4">
    <name type="scientific">Anaeromyxobacter dehalogenans (strain ATCC BAA-258 / DSM 21875 / 2CP-1)</name>
    <dbReference type="NCBI Taxonomy" id="455488"/>
    <lineage>
        <taxon>Bacteria</taxon>
        <taxon>Pseudomonadati</taxon>
        <taxon>Myxococcota</taxon>
        <taxon>Myxococcia</taxon>
        <taxon>Myxococcales</taxon>
        <taxon>Cystobacterineae</taxon>
        <taxon>Anaeromyxobacteraceae</taxon>
        <taxon>Anaeromyxobacter</taxon>
    </lineage>
</organism>
<dbReference type="SUPFAM" id="SSF52821">
    <property type="entry name" value="Rhodanese/Cell cycle control phosphatase"/>
    <property type="match status" value="1"/>
</dbReference>
<keyword evidence="1" id="KW-0732">Signal</keyword>
<gene>
    <name evidence="3" type="ordered locus">A2cp1_2809</name>
</gene>
<dbReference type="KEGG" id="acp:A2cp1_2809"/>
<dbReference type="InterPro" id="IPR001763">
    <property type="entry name" value="Rhodanese-like_dom"/>
</dbReference>
<dbReference type="PROSITE" id="PS50206">
    <property type="entry name" value="RHODANESE_3"/>
    <property type="match status" value="1"/>
</dbReference>
<name>B8JE81_ANAD2</name>
<evidence type="ECO:0000256" key="1">
    <source>
        <dbReference type="SAM" id="SignalP"/>
    </source>
</evidence>
<evidence type="ECO:0000259" key="2">
    <source>
        <dbReference type="PROSITE" id="PS50206"/>
    </source>
</evidence>
<protein>
    <recommendedName>
        <fullName evidence="2">Rhodanese domain-containing protein</fullName>
    </recommendedName>
</protein>
<keyword evidence="4" id="KW-1185">Reference proteome</keyword>
<dbReference type="Pfam" id="PF00581">
    <property type="entry name" value="Rhodanese"/>
    <property type="match status" value="1"/>
</dbReference>
<dbReference type="RefSeq" id="WP_012633903.1">
    <property type="nucleotide sequence ID" value="NC_011891.1"/>
</dbReference>